<dbReference type="AlphaFoldDB" id="A0A7Z1GSB2"/>
<gene>
    <name evidence="1" type="ORF">DM05_0816</name>
</gene>
<evidence type="ECO:0000313" key="2">
    <source>
        <dbReference type="Proteomes" id="UP000221580"/>
    </source>
</evidence>
<dbReference type="EMBL" id="PDJN01000001">
    <property type="protein sequence ID" value="PFG70500.1"/>
    <property type="molecule type" value="Genomic_DNA"/>
</dbReference>
<sequence length="263" mass="29277">MLGSVYNALWLEWVIRDKTSRILFVYKEVAVAVASYVSISSRHYLSISHLSAAALFSQRAVVLEPLLTLGDSASNEGLREHTACVVTSIMLSVAFLEAVINELWADCSEGFDSARIEGLQSSAVMATLWRKSPLKRATMLEKYELALELNSKPELSRDASPYQDVKLLVELRNALVHYEPETILNSSDTEENKGAEHKFEKKLRGRFEPNRLTGPGNPFYPDKVLGAGCARWAIVSAVAFADRFFEKLGIPCMYGHVRGVYGI</sequence>
<reference evidence="1 2" key="1">
    <citation type="submission" date="2017-09" db="EMBL/GenBank/DDBJ databases">
        <authorList>
            <person name="DeBolt S."/>
            <person name="Huntemann M."/>
            <person name="Clum A."/>
            <person name="Pillay M."/>
            <person name="Palaniappan K."/>
            <person name="Varghese N."/>
            <person name="Mikhailova N."/>
            <person name="Stamatis D."/>
            <person name="Reddy T."/>
            <person name="Daum C."/>
            <person name="Shapiro N."/>
            <person name="Ivanova N."/>
            <person name="Kyrpides N."/>
            <person name="Woyke T."/>
        </authorList>
    </citation>
    <scope>NUCLEOTIDE SEQUENCE [LARGE SCALE GENOMIC DNA]</scope>
    <source>
        <strain evidence="1 2">A2-S9</strain>
    </source>
</reference>
<accession>A0A7Z1GSB2</accession>
<protein>
    <submittedName>
        <fullName evidence="1">Uncharacterized protein</fullName>
    </submittedName>
</protein>
<reference evidence="1 2" key="2">
    <citation type="submission" date="2017-10" db="EMBL/GenBank/DDBJ databases">
        <title>Bacterial endophytes that colonize and modify switchgrass growth.</title>
        <authorList>
            <person name="Debolt S."/>
        </authorList>
    </citation>
    <scope>NUCLEOTIDE SEQUENCE [LARGE SCALE GENOMIC DNA]</scope>
    <source>
        <strain evidence="1 2">A2-S9</strain>
    </source>
</reference>
<evidence type="ECO:0000313" key="1">
    <source>
        <dbReference type="EMBL" id="PFG70500.1"/>
    </source>
</evidence>
<comment type="caution">
    <text evidence="1">The sequence shown here is derived from an EMBL/GenBank/DDBJ whole genome shotgun (WGS) entry which is preliminary data.</text>
</comment>
<dbReference type="RefSeq" id="WP_227432253.1">
    <property type="nucleotide sequence ID" value="NZ_PDJN01000001.1"/>
</dbReference>
<organism evidence="1 2">
    <name type="scientific">Pseudomonas poae</name>
    <dbReference type="NCBI Taxonomy" id="200451"/>
    <lineage>
        <taxon>Bacteria</taxon>
        <taxon>Pseudomonadati</taxon>
        <taxon>Pseudomonadota</taxon>
        <taxon>Gammaproteobacteria</taxon>
        <taxon>Pseudomonadales</taxon>
        <taxon>Pseudomonadaceae</taxon>
        <taxon>Pseudomonas</taxon>
    </lineage>
</organism>
<dbReference type="Proteomes" id="UP000221580">
    <property type="component" value="Unassembled WGS sequence"/>
</dbReference>
<name>A0A7Z1GSB2_9PSED</name>
<proteinExistence type="predicted"/>